<gene>
    <name evidence="1" type="ORF">ACEZ3G_14190</name>
</gene>
<protein>
    <submittedName>
        <fullName evidence="1">Zinc-ribbon domain-containing protein</fullName>
    </submittedName>
</protein>
<organism evidence="1 2">
    <name type="scientific">Meishania litoralis</name>
    <dbReference type="NCBI Taxonomy" id="3434685"/>
    <lineage>
        <taxon>Bacteria</taxon>
        <taxon>Pseudomonadati</taxon>
        <taxon>Bacteroidota</taxon>
        <taxon>Flavobacteriia</taxon>
        <taxon>Flavobacteriales</taxon>
        <taxon>Flavobacteriaceae</taxon>
        <taxon>Meishania</taxon>
    </lineage>
</organism>
<proteinExistence type="predicted"/>
<reference evidence="1" key="1">
    <citation type="submission" date="2024-09" db="EMBL/GenBank/DDBJ databases">
        <authorList>
            <person name="Liu J."/>
        </authorList>
    </citation>
    <scope>NUCLEOTIDE SEQUENCE</scope>
    <source>
        <strain evidence="1">NBU2967</strain>
    </source>
</reference>
<evidence type="ECO:0000313" key="1">
    <source>
        <dbReference type="EMBL" id="MFH6604635.1"/>
    </source>
</evidence>
<evidence type="ECO:0000313" key="2">
    <source>
        <dbReference type="Proteomes" id="UP001595191"/>
    </source>
</evidence>
<dbReference type="EMBL" id="JBHFPV010000004">
    <property type="protein sequence ID" value="MFH6604635.1"/>
    <property type="molecule type" value="Genomic_DNA"/>
</dbReference>
<name>A0ACC7LM59_9FLAO</name>
<keyword evidence="2" id="KW-1185">Reference proteome</keyword>
<comment type="caution">
    <text evidence="1">The sequence shown here is derived from an EMBL/GenBank/DDBJ whole genome shotgun (WGS) entry which is preliminary data.</text>
</comment>
<dbReference type="Proteomes" id="UP001595191">
    <property type="component" value="Unassembled WGS sequence"/>
</dbReference>
<accession>A0ACC7LM59</accession>
<sequence>MILFFGTRPGKTQFHSLPEVACPYCEQRATMTLYKTSNWFHLFWIKLFKISSSRMAECSHCKKVFYEEEFSDAMQAAISN</sequence>